<dbReference type="InterPro" id="IPR001209">
    <property type="entry name" value="Ribosomal_uS14"/>
</dbReference>
<dbReference type="AlphaFoldDB" id="A0A9P0AGX6"/>
<reference evidence="4" key="1">
    <citation type="submission" date="2021-12" db="EMBL/GenBank/DDBJ databases">
        <authorList>
            <person name="King R."/>
        </authorList>
    </citation>
    <scope>NUCLEOTIDE SEQUENCE</scope>
</reference>
<dbReference type="KEGG" id="btab:109035380"/>
<dbReference type="PANTHER" id="PTHR19836:SF19">
    <property type="entry name" value="SMALL RIBOSOMAL SUBUNIT PROTEIN US14M"/>
    <property type="match status" value="1"/>
</dbReference>
<dbReference type="Pfam" id="PF00253">
    <property type="entry name" value="Ribosomal_S14"/>
    <property type="match status" value="1"/>
</dbReference>
<proteinExistence type="inferred from homology"/>
<evidence type="ECO:0000313" key="5">
    <source>
        <dbReference type="Proteomes" id="UP001152759"/>
    </source>
</evidence>
<dbReference type="PANTHER" id="PTHR19836">
    <property type="entry name" value="30S RIBOSOMAL PROTEIN S14"/>
    <property type="match status" value="1"/>
</dbReference>
<protein>
    <recommendedName>
        <fullName evidence="6">Ribosomal protein S14</fullName>
    </recommendedName>
</protein>
<comment type="similarity">
    <text evidence="1">Belongs to the universal ribosomal protein uS14 family.</text>
</comment>
<dbReference type="SUPFAM" id="SSF57716">
    <property type="entry name" value="Glucocorticoid receptor-like (DNA-binding domain)"/>
    <property type="match status" value="1"/>
</dbReference>
<evidence type="ECO:0000256" key="3">
    <source>
        <dbReference type="ARBA" id="ARBA00023274"/>
    </source>
</evidence>
<evidence type="ECO:0008006" key="6">
    <source>
        <dbReference type="Google" id="ProtNLM"/>
    </source>
</evidence>
<dbReference type="Proteomes" id="UP001152759">
    <property type="component" value="Chromosome 7"/>
</dbReference>
<evidence type="ECO:0000256" key="1">
    <source>
        <dbReference type="ARBA" id="ARBA00009083"/>
    </source>
</evidence>
<dbReference type="GO" id="GO:0003735">
    <property type="term" value="F:structural constituent of ribosome"/>
    <property type="evidence" value="ECO:0007669"/>
    <property type="project" value="InterPro"/>
</dbReference>
<sequence length="137" mass="16123">MNYLTSLLKSRIFSPTHTLTEVVVAPLIQNQHVRSKWVDSRMRKDARRRDIMEKYGPEKLHLTVLLRAQKILPPELNEIVRGEMNSLPKNAHSSRICHRCQLTSKGRNVVIRWRLGRMMFRRLADGNRLSGVQRARW</sequence>
<dbReference type="GO" id="GO:0005763">
    <property type="term" value="C:mitochondrial small ribosomal subunit"/>
    <property type="evidence" value="ECO:0007669"/>
    <property type="project" value="TreeGrafter"/>
</dbReference>
<evidence type="ECO:0000313" key="4">
    <source>
        <dbReference type="EMBL" id="CAH0392836.1"/>
    </source>
</evidence>
<keyword evidence="3" id="KW-0687">Ribonucleoprotein</keyword>
<evidence type="ECO:0000256" key="2">
    <source>
        <dbReference type="ARBA" id="ARBA00022980"/>
    </source>
</evidence>
<keyword evidence="5" id="KW-1185">Reference proteome</keyword>
<name>A0A9P0AGX6_BEMTA</name>
<organism evidence="4 5">
    <name type="scientific">Bemisia tabaci</name>
    <name type="common">Sweetpotato whitefly</name>
    <name type="synonym">Aleurodes tabaci</name>
    <dbReference type="NCBI Taxonomy" id="7038"/>
    <lineage>
        <taxon>Eukaryota</taxon>
        <taxon>Metazoa</taxon>
        <taxon>Ecdysozoa</taxon>
        <taxon>Arthropoda</taxon>
        <taxon>Hexapoda</taxon>
        <taxon>Insecta</taxon>
        <taxon>Pterygota</taxon>
        <taxon>Neoptera</taxon>
        <taxon>Paraneoptera</taxon>
        <taxon>Hemiptera</taxon>
        <taxon>Sternorrhyncha</taxon>
        <taxon>Aleyrodoidea</taxon>
        <taxon>Aleyrodidae</taxon>
        <taxon>Aleyrodinae</taxon>
        <taxon>Bemisia</taxon>
    </lineage>
</organism>
<dbReference type="EMBL" id="OU963868">
    <property type="protein sequence ID" value="CAH0392836.1"/>
    <property type="molecule type" value="Genomic_DNA"/>
</dbReference>
<dbReference type="Gene3D" id="1.10.287.1480">
    <property type="match status" value="1"/>
</dbReference>
<accession>A0A9P0AGX6</accession>
<dbReference type="GO" id="GO:0006412">
    <property type="term" value="P:translation"/>
    <property type="evidence" value="ECO:0007669"/>
    <property type="project" value="InterPro"/>
</dbReference>
<gene>
    <name evidence="4" type="ORF">BEMITA_LOCUS11306</name>
</gene>
<keyword evidence="2" id="KW-0689">Ribosomal protein</keyword>